<gene>
    <name evidence="5" type="ORF">G3574_26735</name>
</gene>
<evidence type="ECO:0000313" key="6">
    <source>
        <dbReference type="Proteomes" id="UP000482155"/>
    </source>
</evidence>
<dbReference type="Gene3D" id="3.30.43.10">
    <property type="entry name" value="Uridine Diphospho-n-acetylenolpyruvylglucosamine Reductase, domain 2"/>
    <property type="match status" value="1"/>
</dbReference>
<dbReference type="AlphaFoldDB" id="A0A6B3SW10"/>
<keyword evidence="2" id="KW-0274">FAD</keyword>
<organism evidence="5 6">
    <name type="scientific">Noviherbaspirillum galbum</name>
    <dbReference type="NCBI Taxonomy" id="2709383"/>
    <lineage>
        <taxon>Bacteria</taxon>
        <taxon>Pseudomonadati</taxon>
        <taxon>Pseudomonadota</taxon>
        <taxon>Betaproteobacteria</taxon>
        <taxon>Burkholderiales</taxon>
        <taxon>Oxalobacteraceae</taxon>
        <taxon>Noviherbaspirillum</taxon>
    </lineage>
</organism>
<dbReference type="Gene3D" id="3.30.465.10">
    <property type="match status" value="1"/>
</dbReference>
<dbReference type="PANTHER" id="PTHR42659:SF2">
    <property type="entry name" value="XANTHINE DEHYDROGENASE SUBUNIT C-RELATED"/>
    <property type="match status" value="1"/>
</dbReference>
<dbReference type="GO" id="GO:0016491">
    <property type="term" value="F:oxidoreductase activity"/>
    <property type="evidence" value="ECO:0007669"/>
    <property type="project" value="UniProtKB-KW"/>
</dbReference>
<evidence type="ECO:0000256" key="1">
    <source>
        <dbReference type="ARBA" id="ARBA00022630"/>
    </source>
</evidence>
<dbReference type="PROSITE" id="PS51387">
    <property type="entry name" value="FAD_PCMH"/>
    <property type="match status" value="1"/>
</dbReference>
<dbReference type="InterPro" id="IPR036683">
    <property type="entry name" value="CO_DH_flav_C_dom_sf"/>
</dbReference>
<dbReference type="GO" id="GO:0071949">
    <property type="term" value="F:FAD binding"/>
    <property type="evidence" value="ECO:0007669"/>
    <property type="project" value="InterPro"/>
</dbReference>
<dbReference type="SUPFAM" id="SSF56176">
    <property type="entry name" value="FAD-binding/transporter-associated domain-like"/>
    <property type="match status" value="1"/>
</dbReference>
<feature type="domain" description="FAD-binding PCMH-type" evidence="4">
    <location>
        <begin position="1"/>
        <end position="177"/>
    </location>
</feature>
<dbReference type="InterPro" id="IPR002346">
    <property type="entry name" value="Mopterin_DH_FAD-bd"/>
</dbReference>
<sequence>MKSSKFIYTQALEVNDALQALAAGNGAAKPMSGSQSLGPMLNLRLARPAQVVDVGRIPGLRTVRGAGDVVEIGAAVTHAEIEDGVHEPLADHPMRKVAGEIAYRAIRTRGTVGGSLAHADPAADWVVTLAALDARVRLASPRGEREVQADAFMLGAYTTVLESDELIVALIVPRSSQTLQWGYHKVCRKPGEFAEASAAAYFDVTRGCARIVLGAVDGPPILLHELSAAVANASARREAGAVTREHLRQAIAKALPARDAIDRKLFTACVERAITQSGVLANLYHGE</sequence>
<keyword evidence="1" id="KW-0285">Flavoprotein</keyword>
<evidence type="ECO:0000256" key="2">
    <source>
        <dbReference type="ARBA" id="ARBA00022827"/>
    </source>
</evidence>
<dbReference type="InterPro" id="IPR051312">
    <property type="entry name" value="Diverse_Substr_Oxidored"/>
</dbReference>
<comment type="caution">
    <text evidence="5">The sequence shown here is derived from an EMBL/GenBank/DDBJ whole genome shotgun (WGS) entry which is preliminary data.</text>
</comment>
<dbReference type="InterPro" id="IPR016169">
    <property type="entry name" value="FAD-bd_PCMH_sub2"/>
</dbReference>
<dbReference type="Gene3D" id="3.30.390.50">
    <property type="entry name" value="CO dehydrogenase flavoprotein, C-terminal domain"/>
    <property type="match status" value="1"/>
</dbReference>
<evidence type="ECO:0000313" key="5">
    <source>
        <dbReference type="EMBL" id="NEX64691.1"/>
    </source>
</evidence>
<name>A0A6B3SW10_9BURK</name>
<dbReference type="PANTHER" id="PTHR42659">
    <property type="entry name" value="XANTHINE DEHYDROGENASE SUBUNIT C-RELATED"/>
    <property type="match status" value="1"/>
</dbReference>
<protein>
    <submittedName>
        <fullName evidence="5">Carbon monoxide dehydrogenase</fullName>
    </submittedName>
</protein>
<evidence type="ECO:0000259" key="4">
    <source>
        <dbReference type="PROSITE" id="PS51387"/>
    </source>
</evidence>
<evidence type="ECO:0000256" key="3">
    <source>
        <dbReference type="ARBA" id="ARBA00023002"/>
    </source>
</evidence>
<dbReference type="InterPro" id="IPR036318">
    <property type="entry name" value="FAD-bd_PCMH-like_sf"/>
</dbReference>
<dbReference type="InterPro" id="IPR016166">
    <property type="entry name" value="FAD-bd_PCMH"/>
</dbReference>
<proteinExistence type="predicted"/>
<keyword evidence="3" id="KW-0560">Oxidoreductase</keyword>
<dbReference type="Proteomes" id="UP000482155">
    <property type="component" value="Unassembled WGS sequence"/>
</dbReference>
<accession>A0A6B3SW10</accession>
<dbReference type="RefSeq" id="WP_163968626.1">
    <property type="nucleotide sequence ID" value="NZ_JAAIVB010000085.1"/>
</dbReference>
<dbReference type="Pfam" id="PF00941">
    <property type="entry name" value="FAD_binding_5"/>
    <property type="match status" value="1"/>
</dbReference>
<dbReference type="EMBL" id="JAAIVB010000085">
    <property type="protein sequence ID" value="NEX64691.1"/>
    <property type="molecule type" value="Genomic_DNA"/>
</dbReference>
<dbReference type="InterPro" id="IPR016167">
    <property type="entry name" value="FAD-bd_PCMH_sub1"/>
</dbReference>
<dbReference type="SUPFAM" id="SSF55447">
    <property type="entry name" value="CO dehydrogenase flavoprotein C-terminal domain-like"/>
    <property type="match status" value="1"/>
</dbReference>
<reference evidence="5 6" key="1">
    <citation type="submission" date="2020-02" db="EMBL/GenBank/DDBJ databases">
        <authorList>
            <person name="Kim M.K."/>
        </authorList>
    </citation>
    <scope>NUCLEOTIDE SEQUENCE [LARGE SCALE GENOMIC DNA]</scope>
    <source>
        <strain evidence="5 6">17J57-3</strain>
    </source>
</reference>
<keyword evidence="6" id="KW-1185">Reference proteome</keyword>